<evidence type="ECO:0000256" key="5">
    <source>
        <dbReference type="ARBA" id="ARBA00022617"/>
    </source>
</evidence>
<dbReference type="InterPro" id="IPR001128">
    <property type="entry name" value="Cyt_P450"/>
</dbReference>
<feature type="binding site" description="axial binding residue" evidence="14">
    <location>
        <position position="430"/>
    </location>
    <ligand>
        <name>heme</name>
        <dbReference type="ChEBI" id="CHEBI:30413"/>
    </ligand>
    <ligandPart>
        <name>Fe</name>
        <dbReference type="ChEBI" id="CHEBI:18248"/>
    </ligandPart>
</feature>
<dbReference type="GO" id="GO:0020037">
    <property type="term" value="F:heme binding"/>
    <property type="evidence" value="ECO:0007669"/>
    <property type="project" value="InterPro"/>
</dbReference>
<dbReference type="Gene3D" id="1.10.630.10">
    <property type="entry name" value="Cytochrome P450"/>
    <property type="match status" value="1"/>
</dbReference>
<dbReference type="EMBL" id="JADNRY010000001">
    <property type="protein sequence ID" value="KAF9078845.1"/>
    <property type="molecule type" value="Genomic_DNA"/>
</dbReference>
<dbReference type="GO" id="GO:0016705">
    <property type="term" value="F:oxidoreductase activity, acting on paired donors, with incorporation or reduction of molecular oxygen"/>
    <property type="evidence" value="ECO:0007669"/>
    <property type="project" value="InterPro"/>
</dbReference>
<comment type="caution">
    <text evidence="15">The sequence shown here is derived from an EMBL/GenBank/DDBJ whole genome shotgun (WGS) entry which is preliminary data.</text>
</comment>
<keyword evidence="5 14" id="KW-0349">Heme</keyword>
<comment type="subcellular location">
    <subcellularLocation>
        <location evidence="2">Membrane</location>
        <topology evidence="2">Single-pass membrane protein</topology>
    </subcellularLocation>
</comment>
<keyword evidence="8" id="KW-1133">Transmembrane helix</keyword>
<accession>A0A9P5QBJ3</accession>
<keyword evidence="12" id="KW-0472">Membrane</keyword>
<evidence type="ECO:0000256" key="4">
    <source>
        <dbReference type="ARBA" id="ARBA00010617"/>
    </source>
</evidence>
<dbReference type="PANTHER" id="PTHR46300">
    <property type="entry name" value="P450, PUTATIVE (EUROFUNG)-RELATED-RELATED"/>
    <property type="match status" value="1"/>
</dbReference>
<keyword evidence="16" id="KW-1185">Reference proteome</keyword>
<evidence type="ECO:0000256" key="6">
    <source>
        <dbReference type="ARBA" id="ARBA00022692"/>
    </source>
</evidence>
<name>A0A9P5QBJ3_9AGAR</name>
<dbReference type="InterPro" id="IPR002401">
    <property type="entry name" value="Cyt_P450_E_grp-I"/>
</dbReference>
<evidence type="ECO:0000313" key="15">
    <source>
        <dbReference type="EMBL" id="KAF9078845.1"/>
    </source>
</evidence>
<dbReference type="InterPro" id="IPR036396">
    <property type="entry name" value="Cyt_P450_sf"/>
</dbReference>
<dbReference type="GO" id="GO:0016020">
    <property type="term" value="C:membrane"/>
    <property type="evidence" value="ECO:0007669"/>
    <property type="project" value="UniProtKB-SubCell"/>
</dbReference>
<evidence type="ECO:0000256" key="12">
    <source>
        <dbReference type="ARBA" id="ARBA00023136"/>
    </source>
</evidence>
<keyword evidence="10 14" id="KW-0408">Iron</keyword>
<dbReference type="PRINTS" id="PR00463">
    <property type="entry name" value="EP450I"/>
</dbReference>
<dbReference type="InterPro" id="IPR050364">
    <property type="entry name" value="Cytochrome_P450_fung"/>
</dbReference>
<reference evidence="15" key="1">
    <citation type="submission" date="2020-11" db="EMBL/GenBank/DDBJ databases">
        <authorList>
            <consortium name="DOE Joint Genome Institute"/>
            <person name="Ahrendt S."/>
            <person name="Riley R."/>
            <person name="Andreopoulos W."/>
            <person name="Labutti K."/>
            <person name="Pangilinan J."/>
            <person name="Ruiz-Duenas F.J."/>
            <person name="Barrasa J.M."/>
            <person name="Sanchez-Garcia M."/>
            <person name="Camarero S."/>
            <person name="Miyauchi S."/>
            <person name="Serrano A."/>
            <person name="Linde D."/>
            <person name="Babiker R."/>
            <person name="Drula E."/>
            <person name="Ayuso-Fernandez I."/>
            <person name="Pacheco R."/>
            <person name="Padilla G."/>
            <person name="Ferreira P."/>
            <person name="Barriuso J."/>
            <person name="Kellner H."/>
            <person name="Castanera R."/>
            <person name="Alfaro M."/>
            <person name="Ramirez L."/>
            <person name="Pisabarro A.G."/>
            <person name="Kuo A."/>
            <person name="Tritt A."/>
            <person name="Lipzen A."/>
            <person name="He G."/>
            <person name="Yan M."/>
            <person name="Ng V."/>
            <person name="Cullen D."/>
            <person name="Martin F."/>
            <person name="Rosso M.-N."/>
            <person name="Henrissat B."/>
            <person name="Hibbett D."/>
            <person name="Martinez A.T."/>
            <person name="Grigoriev I.V."/>
        </authorList>
    </citation>
    <scope>NUCLEOTIDE SEQUENCE</scope>
    <source>
        <strain evidence="15">AH 40177</strain>
    </source>
</reference>
<dbReference type="PANTHER" id="PTHR46300:SF2">
    <property type="entry name" value="CYTOCHROME P450 MONOOXYGENASE ALNH-RELATED"/>
    <property type="match status" value="1"/>
</dbReference>
<comment type="cofactor">
    <cofactor evidence="1 14">
        <name>heme</name>
        <dbReference type="ChEBI" id="CHEBI:30413"/>
    </cofactor>
</comment>
<keyword evidence="7 14" id="KW-0479">Metal-binding</keyword>
<evidence type="ECO:0000256" key="3">
    <source>
        <dbReference type="ARBA" id="ARBA00005179"/>
    </source>
</evidence>
<evidence type="ECO:0000256" key="14">
    <source>
        <dbReference type="PIRSR" id="PIRSR602401-1"/>
    </source>
</evidence>
<dbReference type="GO" id="GO:0005506">
    <property type="term" value="F:iron ion binding"/>
    <property type="evidence" value="ECO:0007669"/>
    <property type="project" value="InterPro"/>
</dbReference>
<dbReference type="Pfam" id="PF00067">
    <property type="entry name" value="p450"/>
    <property type="match status" value="1"/>
</dbReference>
<organism evidence="15 16">
    <name type="scientific">Rhodocollybia butyracea</name>
    <dbReference type="NCBI Taxonomy" id="206335"/>
    <lineage>
        <taxon>Eukaryota</taxon>
        <taxon>Fungi</taxon>
        <taxon>Dikarya</taxon>
        <taxon>Basidiomycota</taxon>
        <taxon>Agaricomycotina</taxon>
        <taxon>Agaricomycetes</taxon>
        <taxon>Agaricomycetidae</taxon>
        <taxon>Agaricales</taxon>
        <taxon>Marasmiineae</taxon>
        <taxon>Omphalotaceae</taxon>
        <taxon>Rhodocollybia</taxon>
    </lineage>
</organism>
<evidence type="ECO:0000256" key="9">
    <source>
        <dbReference type="ARBA" id="ARBA00023002"/>
    </source>
</evidence>
<dbReference type="SUPFAM" id="SSF48264">
    <property type="entry name" value="Cytochrome P450"/>
    <property type="match status" value="1"/>
</dbReference>
<evidence type="ECO:0000313" key="16">
    <source>
        <dbReference type="Proteomes" id="UP000772434"/>
    </source>
</evidence>
<dbReference type="AlphaFoldDB" id="A0A9P5QBJ3"/>
<dbReference type="Proteomes" id="UP000772434">
    <property type="component" value="Unassembled WGS sequence"/>
</dbReference>
<comment type="pathway">
    <text evidence="3">Secondary metabolite biosynthesis.</text>
</comment>
<sequence>MASASSLPFILSGIASLALPLLYLLCRRHHPKSAITFPPGPKSPELPALDAWVKYQEWGREYGDLVYIREKNILITNNSRTAIDLLEKRARIYSGRETSWATILCEGERVLTLQGHSAKWRTNRKLYNQIYRQSATSRFYPAQYKKVLDLTRSLVATPEQIMQHALIFSQSVMYASLYGLDIGHDDPLSRKGKEALDIFAQIFSNGFPTLERFPWLRFMPSFFPGCGFKQTVLELRENFGAFNTIPFDRAVNNLKLGTGTSVVAELALANEGSPADIEMIKDMGSTSFIAASDTAMSSITSFLLTITLHPDVQAKGRAEIDRVIGRTRLPTFEDRKSLPYVESIYREIMRLHPPVPLGISHVSTEDDYYNGYHIPKGCVVIPNVWAMNRDPNVYSEPDKFIPNVSLTLRLDHLRALMTFMPMVLGEGLVCVGRYMGDNTVWLAIAYVLATLDLRKAKDNEGNEIDIPGDFTKTFFRHPVPYISSISFRDAQARDLISATAD</sequence>
<keyword evidence="13" id="KW-0325">Glycoprotein</keyword>
<keyword evidence="11" id="KW-0503">Monooxygenase</keyword>
<protein>
    <submittedName>
        <fullName evidence="15">Cytochrome P450 2 Le.CYP2</fullName>
    </submittedName>
</protein>
<comment type="similarity">
    <text evidence="4">Belongs to the cytochrome P450 family.</text>
</comment>
<dbReference type="GO" id="GO:0004497">
    <property type="term" value="F:monooxygenase activity"/>
    <property type="evidence" value="ECO:0007669"/>
    <property type="project" value="UniProtKB-KW"/>
</dbReference>
<dbReference type="CDD" id="cd11065">
    <property type="entry name" value="CYP64-like"/>
    <property type="match status" value="1"/>
</dbReference>
<keyword evidence="6" id="KW-0812">Transmembrane</keyword>
<evidence type="ECO:0000256" key="1">
    <source>
        <dbReference type="ARBA" id="ARBA00001971"/>
    </source>
</evidence>
<proteinExistence type="inferred from homology"/>
<evidence type="ECO:0000256" key="13">
    <source>
        <dbReference type="ARBA" id="ARBA00023180"/>
    </source>
</evidence>
<dbReference type="OrthoDB" id="3626587at2759"/>
<keyword evidence="9" id="KW-0560">Oxidoreductase</keyword>
<evidence type="ECO:0000256" key="10">
    <source>
        <dbReference type="ARBA" id="ARBA00023004"/>
    </source>
</evidence>
<evidence type="ECO:0000256" key="8">
    <source>
        <dbReference type="ARBA" id="ARBA00022989"/>
    </source>
</evidence>
<evidence type="ECO:0000256" key="11">
    <source>
        <dbReference type="ARBA" id="ARBA00023033"/>
    </source>
</evidence>
<evidence type="ECO:0000256" key="7">
    <source>
        <dbReference type="ARBA" id="ARBA00022723"/>
    </source>
</evidence>
<evidence type="ECO:0000256" key="2">
    <source>
        <dbReference type="ARBA" id="ARBA00004167"/>
    </source>
</evidence>
<gene>
    <name evidence="15" type="ORF">BDP27DRAFT_1412777</name>
</gene>